<gene>
    <name evidence="2" type="ORF">GMARGA_LOCUS24463</name>
</gene>
<feature type="transmembrane region" description="Helical" evidence="1">
    <location>
        <begin position="237"/>
        <end position="257"/>
    </location>
</feature>
<organism evidence="2 3">
    <name type="scientific">Gigaspora margarita</name>
    <dbReference type="NCBI Taxonomy" id="4874"/>
    <lineage>
        <taxon>Eukaryota</taxon>
        <taxon>Fungi</taxon>
        <taxon>Fungi incertae sedis</taxon>
        <taxon>Mucoromycota</taxon>
        <taxon>Glomeromycotina</taxon>
        <taxon>Glomeromycetes</taxon>
        <taxon>Diversisporales</taxon>
        <taxon>Gigasporaceae</taxon>
        <taxon>Gigaspora</taxon>
    </lineage>
</organism>
<feature type="transmembrane region" description="Helical" evidence="1">
    <location>
        <begin position="41"/>
        <end position="59"/>
    </location>
</feature>
<reference evidence="2 3" key="1">
    <citation type="submission" date="2021-06" db="EMBL/GenBank/DDBJ databases">
        <authorList>
            <person name="Kallberg Y."/>
            <person name="Tangrot J."/>
            <person name="Rosling A."/>
        </authorList>
    </citation>
    <scope>NUCLEOTIDE SEQUENCE [LARGE SCALE GENOMIC DNA]</scope>
    <source>
        <strain evidence="2 3">120-4 pot B 10/14</strain>
    </source>
</reference>
<keyword evidence="1" id="KW-1133">Transmembrane helix</keyword>
<dbReference type="Proteomes" id="UP000789901">
    <property type="component" value="Unassembled WGS sequence"/>
</dbReference>
<comment type="caution">
    <text evidence="2">The sequence shown here is derived from an EMBL/GenBank/DDBJ whole genome shotgun (WGS) entry which is preliminary data.</text>
</comment>
<accession>A0ABN7VZ01</accession>
<evidence type="ECO:0000313" key="3">
    <source>
        <dbReference type="Proteomes" id="UP000789901"/>
    </source>
</evidence>
<name>A0ABN7VZ01_GIGMA</name>
<dbReference type="EMBL" id="CAJVQB010025826">
    <property type="protein sequence ID" value="CAG8807267.1"/>
    <property type="molecule type" value="Genomic_DNA"/>
</dbReference>
<evidence type="ECO:0000256" key="1">
    <source>
        <dbReference type="SAM" id="Phobius"/>
    </source>
</evidence>
<keyword evidence="1" id="KW-0472">Membrane</keyword>
<sequence length="312" mass="35246">MSDFSQFIHKLSEPIPQYVLGCLPAIAIVGASPANKFTQKLIWILRCLGCPFIGIFYSVNVGGHKQSRCLFWLPVDNFENNTNGELSYRPVGLYTMKPSANQGIDIEEYVDRCIAKISVLERLSSIIPMYYIVVGALEGISRAAGSAVCEDWPYIPLLLFWTIPALWRRVSSGNLVVKDPKKEFRDQKIIMDDDPDDRSHKCFTVFLTAFVSTIFPWITVLLAYYTPPIGYYCRSKYITIICSIWSFNNALAYLCHLKGEKDLTKPRIFHAWMSFCGFIVAILLIVLGVFNKNPAWWVGLFGQSCDVSSAGC</sequence>
<keyword evidence="1" id="KW-0812">Transmembrane</keyword>
<feature type="transmembrane region" description="Helical" evidence="1">
    <location>
        <begin position="269"/>
        <end position="290"/>
    </location>
</feature>
<keyword evidence="3" id="KW-1185">Reference proteome</keyword>
<feature type="transmembrane region" description="Helical" evidence="1">
    <location>
        <begin position="203"/>
        <end position="225"/>
    </location>
</feature>
<proteinExistence type="predicted"/>
<protein>
    <submittedName>
        <fullName evidence="2">21309_t:CDS:1</fullName>
    </submittedName>
</protein>
<evidence type="ECO:0000313" key="2">
    <source>
        <dbReference type="EMBL" id="CAG8807267.1"/>
    </source>
</evidence>